<feature type="binding site" evidence="5">
    <location>
        <position position="60"/>
    </location>
    <ligand>
        <name>substrate</name>
    </ligand>
</feature>
<reference evidence="8" key="1">
    <citation type="submission" date="2020-02" db="EMBL/GenBank/DDBJ databases">
        <title>Delineation of the pyrene-degrading pathway in Roseobacter clade bacteria by genomic analysis.</title>
        <authorList>
            <person name="Zhou H."/>
            <person name="Wang H."/>
        </authorList>
    </citation>
    <scope>NUCLEOTIDE SEQUENCE</scope>
    <source>
        <strain evidence="8">PrR005</strain>
    </source>
</reference>
<evidence type="ECO:0000256" key="2">
    <source>
        <dbReference type="ARBA" id="ARBA00022964"/>
    </source>
</evidence>
<dbReference type="GO" id="GO:0035513">
    <property type="term" value="P:oxidative RNA demethylation"/>
    <property type="evidence" value="ECO:0007669"/>
    <property type="project" value="TreeGrafter"/>
</dbReference>
<sequence>MTRLMVRGVEIRKGALDGPAQVRLIDALRPVLKAAPLFSPVTANGKAMSVRMTSAGGLGWVSDKGGYRYQPTHPRGSAWPAIPDPVLDIWRDVTGHDRTPDCCLINYYGEGAKMGLHQDRDEADFSWPVVSVSLGDDALFRIGDTVRGGKTESVWLNSGDVVVMGGPARLVYHGIDRIRFGSSRLLPKGGRINLTLRVAV</sequence>
<dbReference type="Gene3D" id="2.60.120.590">
    <property type="entry name" value="Alpha-ketoglutarate-dependent dioxygenase AlkB-like"/>
    <property type="match status" value="1"/>
</dbReference>
<dbReference type="SUPFAM" id="SSF51197">
    <property type="entry name" value="Clavaminate synthase-like"/>
    <property type="match status" value="1"/>
</dbReference>
<protein>
    <submittedName>
        <fullName evidence="8">Alpha-ketoglutarate-dependent dioxygenase AlkB</fullName>
    </submittedName>
</protein>
<organism evidence="8">
    <name type="scientific">Ruegeria sp. PrR005</name>
    <dbReference type="NCBI Taxonomy" id="2706882"/>
    <lineage>
        <taxon>Bacteria</taxon>
        <taxon>Pseudomonadati</taxon>
        <taxon>Pseudomonadota</taxon>
        <taxon>Alphaproteobacteria</taxon>
        <taxon>Rhodobacterales</taxon>
        <taxon>Roseobacteraceae</taxon>
        <taxon>Ruegeria</taxon>
    </lineage>
</organism>
<dbReference type="InterPro" id="IPR004574">
    <property type="entry name" value="Alkb"/>
</dbReference>
<feature type="binding site" evidence="5">
    <location>
        <begin position="67"/>
        <end position="69"/>
    </location>
    <ligand>
        <name>substrate</name>
    </ligand>
</feature>
<keyword evidence="4 6" id="KW-0408">Iron</keyword>
<dbReference type="RefSeq" id="WP_164131486.1">
    <property type="nucleotide sequence ID" value="NZ_JAAGOX010000032.1"/>
</dbReference>
<evidence type="ECO:0000313" key="8">
    <source>
        <dbReference type="EMBL" id="NDW46456.1"/>
    </source>
</evidence>
<dbReference type="GO" id="GO:0005737">
    <property type="term" value="C:cytoplasm"/>
    <property type="evidence" value="ECO:0007669"/>
    <property type="project" value="TreeGrafter"/>
</dbReference>
<feature type="binding site" evidence="5">
    <location>
        <begin position="106"/>
        <end position="108"/>
    </location>
    <ligand>
        <name>2-oxoglutarate</name>
        <dbReference type="ChEBI" id="CHEBI:16810"/>
    </ligand>
</feature>
<dbReference type="PANTHER" id="PTHR16557">
    <property type="entry name" value="ALKYLATED DNA REPAIR PROTEIN ALKB-RELATED"/>
    <property type="match status" value="1"/>
</dbReference>
<feature type="binding site" evidence="5">
    <location>
        <begin position="191"/>
        <end position="197"/>
    </location>
    <ligand>
        <name>2-oxoglutarate</name>
        <dbReference type="ChEBI" id="CHEBI:16810"/>
    </ligand>
</feature>
<feature type="domain" description="Fe2OG dioxygenase" evidence="7">
    <location>
        <begin position="99"/>
        <end position="200"/>
    </location>
</feature>
<proteinExistence type="predicted"/>
<evidence type="ECO:0000256" key="3">
    <source>
        <dbReference type="ARBA" id="ARBA00023002"/>
    </source>
</evidence>
<dbReference type="GO" id="GO:0008198">
    <property type="term" value="F:ferrous iron binding"/>
    <property type="evidence" value="ECO:0007669"/>
    <property type="project" value="TreeGrafter"/>
</dbReference>
<feature type="binding site" evidence="6">
    <location>
        <position position="117"/>
    </location>
    <ligand>
        <name>Fe cation</name>
        <dbReference type="ChEBI" id="CHEBI:24875"/>
        <note>catalytic</note>
    </ligand>
</feature>
<gene>
    <name evidence="8" type="ORF">G0P99_15995</name>
</gene>
<comment type="cofactor">
    <cofactor evidence="6">
        <name>Fe(2+)</name>
        <dbReference type="ChEBI" id="CHEBI:29033"/>
    </cofactor>
    <text evidence="6">Binds 1 Fe(2+) ion per subunit.</text>
</comment>
<keyword evidence="3" id="KW-0560">Oxidoreductase</keyword>
<keyword evidence="2 8" id="KW-0223">Dioxygenase</keyword>
<dbReference type="InterPro" id="IPR027450">
    <property type="entry name" value="AlkB-like"/>
</dbReference>
<dbReference type="PROSITE" id="PS51471">
    <property type="entry name" value="FE2OG_OXY"/>
    <property type="match status" value="1"/>
</dbReference>
<dbReference type="GO" id="GO:0035515">
    <property type="term" value="F:oxidative RNA demethylase activity"/>
    <property type="evidence" value="ECO:0007669"/>
    <property type="project" value="TreeGrafter"/>
</dbReference>
<dbReference type="EMBL" id="JAAGOX010000032">
    <property type="protein sequence ID" value="NDW46456.1"/>
    <property type="molecule type" value="Genomic_DNA"/>
</dbReference>
<feature type="binding site" evidence="5">
    <location>
        <position position="121"/>
    </location>
    <ligand>
        <name>substrate</name>
    </ligand>
</feature>
<dbReference type="PANTHER" id="PTHR16557:SF2">
    <property type="entry name" value="NUCLEIC ACID DIOXYGENASE ALKBH1"/>
    <property type="match status" value="1"/>
</dbReference>
<comment type="caution">
    <text evidence="8">The sequence shown here is derived from an EMBL/GenBank/DDBJ whole genome shotgun (WGS) entry which is preliminary data.</text>
</comment>
<dbReference type="AlphaFoldDB" id="A0A6B2NQN0"/>
<evidence type="ECO:0000256" key="6">
    <source>
        <dbReference type="PIRSR" id="PIRSR604574-2"/>
    </source>
</evidence>
<evidence type="ECO:0000256" key="1">
    <source>
        <dbReference type="ARBA" id="ARBA00022723"/>
    </source>
</evidence>
<dbReference type="InterPro" id="IPR037151">
    <property type="entry name" value="AlkB-like_sf"/>
</dbReference>
<feature type="binding site" evidence="6">
    <location>
        <position position="119"/>
    </location>
    <ligand>
        <name>Fe cation</name>
        <dbReference type="ChEBI" id="CHEBI:24875"/>
        <note>catalytic</note>
    </ligand>
</feature>
<name>A0A6B2NQN0_9RHOB</name>
<feature type="binding site" evidence="5">
    <location>
        <position position="147"/>
    </location>
    <ligand>
        <name>substrate</name>
    </ligand>
</feature>
<feature type="binding site" evidence="6">
    <location>
        <position position="173"/>
    </location>
    <ligand>
        <name>Fe cation</name>
        <dbReference type="ChEBI" id="CHEBI:24875"/>
        <note>catalytic</note>
    </ligand>
</feature>
<dbReference type="GO" id="GO:0035516">
    <property type="term" value="F:broad specificity oxidative DNA demethylase activity"/>
    <property type="evidence" value="ECO:0007669"/>
    <property type="project" value="TreeGrafter"/>
</dbReference>
<accession>A0A6B2NQN0</accession>
<keyword evidence="1 6" id="KW-0479">Metal-binding</keyword>
<evidence type="ECO:0000256" key="4">
    <source>
        <dbReference type="ARBA" id="ARBA00023004"/>
    </source>
</evidence>
<dbReference type="Pfam" id="PF13532">
    <property type="entry name" value="2OG-FeII_Oxy_2"/>
    <property type="match status" value="1"/>
</dbReference>
<dbReference type="InterPro" id="IPR005123">
    <property type="entry name" value="Oxoglu/Fe-dep_dioxygenase_dom"/>
</dbReference>
<evidence type="ECO:0000259" key="7">
    <source>
        <dbReference type="PROSITE" id="PS51471"/>
    </source>
</evidence>
<evidence type="ECO:0000256" key="5">
    <source>
        <dbReference type="PIRSR" id="PIRSR604574-1"/>
    </source>
</evidence>